<proteinExistence type="predicted"/>
<organism evidence="3 4">
    <name type="scientific">Coprinellus micaceus</name>
    <name type="common">Glistening ink-cap mushroom</name>
    <name type="synonym">Coprinus micaceus</name>
    <dbReference type="NCBI Taxonomy" id="71717"/>
    <lineage>
        <taxon>Eukaryota</taxon>
        <taxon>Fungi</taxon>
        <taxon>Dikarya</taxon>
        <taxon>Basidiomycota</taxon>
        <taxon>Agaricomycotina</taxon>
        <taxon>Agaricomycetes</taxon>
        <taxon>Agaricomycetidae</taxon>
        <taxon>Agaricales</taxon>
        <taxon>Agaricineae</taxon>
        <taxon>Psathyrellaceae</taxon>
        <taxon>Coprinellus</taxon>
    </lineage>
</organism>
<gene>
    <name evidence="2" type="ORF">FA13DRAFT_1741333</name>
    <name evidence="3" type="ORF">FA13DRAFT_757016</name>
</gene>
<dbReference type="EMBL" id="QPFP01000030">
    <property type="protein sequence ID" value="TEB28762.1"/>
    <property type="molecule type" value="Genomic_DNA"/>
</dbReference>
<sequence length="591" mass="66283">MSLPALSSHFSLLSLQGLTSPGLQEQLYPSPSTKPPPSFLAIQNLTFRPTRNRKKGPSSSSQSPSADIESDLPVPTELLHLIFALALEASSSDIDIEEKVLLRNTILAISHTSRRWRYTARDCSSLWTHAIDFEWQPVNVVADLLKLSRPHLIDIGHRSEPFTVATHREVSILDLLKPESRRIREWNVEFPPAEDQPRVGRGWLFPFTEQPSLTAVRYQVGFTSLLWDLRALAPTLRKLSIIDTRLFLPLRPPMPPFDVLTELRVINVSMDFRPSVQEWLTILHAMPNLQFLAIHNAIHAGMGGFNTNHVFPQLRVLSLQDSEWSAWRVISRLFPHLLLPAACATQLEFPSTSCFVPTDDTELVTVMDGFWRTLRNRIAGGPASLQTTDIPQVEIAVSSSTKGCRVAFGTVRSPEITLDWNGEWGTDGLVEYLDDHESRYQRFPPLNIVFNQASAKDVSQLLILARNVFSESTSLRIHVDAFTASRPSFQEITPSLVSLLSRMLLTTTMTLNLDAHSILLAVRRYGVMVPVSDGTLLPMGLPNLKTVVLEGTPGDKATPDRYMKDASAFVIWRRDIGFPATVEVRPMVRLI</sequence>
<feature type="region of interest" description="Disordered" evidence="1">
    <location>
        <begin position="50"/>
        <end position="69"/>
    </location>
</feature>
<accession>A0A4Y7T592</accession>
<name>A0A4Y7T592_COPMI</name>
<dbReference type="OrthoDB" id="3068893at2759"/>
<reference evidence="3 4" key="1">
    <citation type="journal article" date="2019" name="Nat. Ecol. Evol.">
        <title>Megaphylogeny resolves global patterns of mushroom evolution.</title>
        <authorList>
            <person name="Varga T."/>
            <person name="Krizsan K."/>
            <person name="Foldi C."/>
            <person name="Dima B."/>
            <person name="Sanchez-Garcia M."/>
            <person name="Sanchez-Ramirez S."/>
            <person name="Szollosi G.J."/>
            <person name="Szarkandi J.G."/>
            <person name="Papp V."/>
            <person name="Albert L."/>
            <person name="Andreopoulos W."/>
            <person name="Angelini C."/>
            <person name="Antonin V."/>
            <person name="Barry K.W."/>
            <person name="Bougher N.L."/>
            <person name="Buchanan P."/>
            <person name="Buyck B."/>
            <person name="Bense V."/>
            <person name="Catcheside P."/>
            <person name="Chovatia M."/>
            <person name="Cooper J."/>
            <person name="Damon W."/>
            <person name="Desjardin D."/>
            <person name="Finy P."/>
            <person name="Geml J."/>
            <person name="Haridas S."/>
            <person name="Hughes K."/>
            <person name="Justo A."/>
            <person name="Karasinski D."/>
            <person name="Kautmanova I."/>
            <person name="Kiss B."/>
            <person name="Kocsube S."/>
            <person name="Kotiranta H."/>
            <person name="LaButti K.M."/>
            <person name="Lechner B.E."/>
            <person name="Liimatainen K."/>
            <person name="Lipzen A."/>
            <person name="Lukacs Z."/>
            <person name="Mihaltcheva S."/>
            <person name="Morgado L.N."/>
            <person name="Niskanen T."/>
            <person name="Noordeloos M.E."/>
            <person name="Ohm R.A."/>
            <person name="Ortiz-Santana B."/>
            <person name="Ovrebo C."/>
            <person name="Racz N."/>
            <person name="Riley R."/>
            <person name="Savchenko A."/>
            <person name="Shiryaev A."/>
            <person name="Soop K."/>
            <person name="Spirin V."/>
            <person name="Szebenyi C."/>
            <person name="Tomsovsky M."/>
            <person name="Tulloss R.E."/>
            <person name="Uehling J."/>
            <person name="Grigoriev I.V."/>
            <person name="Vagvolgyi C."/>
            <person name="Papp T."/>
            <person name="Martin F.M."/>
            <person name="Miettinen O."/>
            <person name="Hibbett D.S."/>
            <person name="Nagy L.G."/>
        </authorList>
    </citation>
    <scope>NUCLEOTIDE SEQUENCE [LARGE SCALE GENOMIC DNA]</scope>
    <source>
        <strain evidence="3 4">FP101781</strain>
    </source>
</reference>
<evidence type="ECO:0000313" key="4">
    <source>
        <dbReference type="Proteomes" id="UP000298030"/>
    </source>
</evidence>
<evidence type="ECO:0000256" key="1">
    <source>
        <dbReference type="SAM" id="MobiDB-lite"/>
    </source>
</evidence>
<dbReference type="EMBL" id="QPFP01000099">
    <property type="protein sequence ID" value="TEB21939.1"/>
    <property type="molecule type" value="Genomic_DNA"/>
</dbReference>
<dbReference type="Proteomes" id="UP000298030">
    <property type="component" value="Unassembled WGS sequence"/>
</dbReference>
<evidence type="ECO:0000313" key="2">
    <source>
        <dbReference type="EMBL" id="TEB21939.1"/>
    </source>
</evidence>
<dbReference type="STRING" id="71717.A0A4Y7T592"/>
<evidence type="ECO:0000313" key="3">
    <source>
        <dbReference type="EMBL" id="TEB28762.1"/>
    </source>
</evidence>
<dbReference type="AlphaFoldDB" id="A0A4Y7T592"/>
<comment type="caution">
    <text evidence="3">The sequence shown here is derived from an EMBL/GenBank/DDBJ whole genome shotgun (WGS) entry which is preliminary data.</text>
</comment>
<keyword evidence="4" id="KW-1185">Reference proteome</keyword>
<protein>
    <submittedName>
        <fullName evidence="3">Uncharacterized protein</fullName>
    </submittedName>
</protein>